<dbReference type="GO" id="GO:0016435">
    <property type="term" value="F:rRNA (guanine) methyltransferase activity"/>
    <property type="evidence" value="ECO:0007669"/>
    <property type="project" value="TreeGrafter"/>
</dbReference>
<feature type="active site" description="Proton acceptor" evidence="8">
    <location>
        <position position="157"/>
    </location>
</feature>
<feature type="compositionally biased region" description="Basic and acidic residues" evidence="9">
    <location>
        <begin position="726"/>
        <end position="750"/>
    </location>
</feature>
<feature type="region of interest" description="Disordered" evidence="9">
    <location>
        <begin position="499"/>
        <end position="537"/>
    </location>
</feature>
<evidence type="ECO:0000259" key="11">
    <source>
        <dbReference type="Pfam" id="PF07780"/>
    </source>
</evidence>
<keyword evidence="5 8" id="KW-0808">Transferase</keyword>
<evidence type="ECO:0000256" key="4">
    <source>
        <dbReference type="ARBA" id="ARBA00022603"/>
    </source>
</evidence>
<dbReference type="PANTHER" id="PTHR10920:SF13">
    <property type="entry name" value="PRE-RRNA 2'-O-RIBOSE RNA METHYLTRANSFERASE FTSJ3"/>
    <property type="match status" value="1"/>
</dbReference>
<comment type="catalytic activity">
    <reaction evidence="8">
        <text>a ribonucleotide in rRNA + S-adenosyl-L-methionine = a 2'-O-methylribonucleotide in rRNA + S-adenosyl-L-homocysteine + H(+)</text>
        <dbReference type="Rhea" id="RHEA:48628"/>
        <dbReference type="Rhea" id="RHEA-COMP:12164"/>
        <dbReference type="Rhea" id="RHEA-COMP:12165"/>
        <dbReference type="ChEBI" id="CHEBI:15378"/>
        <dbReference type="ChEBI" id="CHEBI:57856"/>
        <dbReference type="ChEBI" id="CHEBI:59789"/>
        <dbReference type="ChEBI" id="CHEBI:90675"/>
        <dbReference type="ChEBI" id="CHEBI:90676"/>
    </reaction>
</comment>
<dbReference type="InterPro" id="IPR015507">
    <property type="entry name" value="rRNA-MeTfrase_E"/>
</dbReference>
<dbReference type="HAMAP" id="MF_01547">
    <property type="entry name" value="RNA_methyltr_E"/>
    <property type="match status" value="1"/>
</dbReference>
<feature type="binding site" evidence="8">
    <location>
        <position position="56"/>
    </location>
    <ligand>
        <name>S-adenosyl-L-methionine</name>
        <dbReference type="ChEBI" id="CHEBI:59789"/>
    </ligand>
</feature>
<evidence type="ECO:0000256" key="5">
    <source>
        <dbReference type="ARBA" id="ARBA00022679"/>
    </source>
</evidence>
<keyword evidence="14" id="KW-1185">Reference proteome</keyword>
<evidence type="ECO:0000259" key="10">
    <source>
        <dbReference type="Pfam" id="PF01728"/>
    </source>
</evidence>
<evidence type="ECO:0000256" key="3">
    <source>
        <dbReference type="ARBA" id="ARBA00022552"/>
    </source>
</evidence>
<name>A0A1W0WWS6_HYPEX</name>
<feature type="binding site" evidence="8">
    <location>
        <position position="92"/>
    </location>
    <ligand>
        <name>S-adenosyl-L-methionine</name>
        <dbReference type="ChEBI" id="CHEBI:59789"/>
    </ligand>
</feature>
<evidence type="ECO:0000256" key="1">
    <source>
        <dbReference type="ARBA" id="ARBA00004604"/>
    </source>
</evidence>
<feature type="domain" description="DUF3381" evidence="12">
    <location>
        <begin position="247"/>
        <end position="399"/>
    </location>
</feature>
<dbReference type="FunFam" id="3.40.50.150:FF:000004">
    <property type="entry name" value="AdoMet-dependent rRNA methyltransferase SPB1"/>
    <property type="match status" value="1"/>
</dbReference>
<comment type="function">
    <text evidence="8">Probable methyltransferase involved in the maturation of rRNA and in the biogenesis of ribosomal subunits.</text>
</comment>
<feature type="domain" description="Ribosomal RNA methyltransferase SPB1-like C-terminal" evidence="11">
    <location>
        <begin position="548"/>
        <end position="756"/>
    </location>
</feature>
<comment type="caution">
    <text evidence="13">The sequence shown here is derived from an EMBL/GenBank/DDBJ whole genome shotgun (WGS) entry which is preliminary data.</text>
</comment>
<dbReference type="OrthoDB" id="289250at2759"/>
<dbReference type="GO" id="GO:0000463">
    <property type="term" value="P:maturation of LSU-rRNA from tricistronic rRNA transcript (SSU-rRNA, 5.8S rRNA, LSU-rRNA)"/>
    <property type="evidence" value="ECO:0007669"/>
    <property type="project" value="TreeGrafter"/>
</dbReference>
<evidence type="ECO:0000256" key="9">
    <source>
        <dbReference type="SAM" id="MobiDB-lite"/>
    </source>
</evidence>
<feature type="region of interest" description="Disordered" evidence="9">
    <location>
        <begin position="716"/>
        <end position="783"/>
    </location>
</feature>
<feature type="region of interest" description="Disordered" evidence="9">
    <location>
        <begin position="658"/>
        <end position="691"/>
    </location>
</feature>
<dbReference type="GO" id="GO:0030687">
    <property type="term" value="C:preribosome, large subunit precursor"/>
    <property type="evidence" value="ECO:0007669"/>
    <property type="project" value="TreeGrafter"/>
</dbReference>
<dbReference type="AlphaFoldDB" id="A0A1W0WWS6"/>
<dbReference type="InterPro" id="IPR028589">
    <property type="entry name" value="SPB1-like"/>
</dbReference>
<accession>A0A1W0WWS6</accession>
<dbReference type="GO" id="GO:0005730">
    <property type="term" value="C:nucleolus"/>
    <property type="evidence" value="ECO:0007669"/>
    <property type="project" value="UniProtKB-SubCell"/>
</dbReference>
<proteinExistence type="inferred from homology"/>
<feature type="binding site" evidence="8">
    <location>
        <position position="76"/>
    </location>
    <ligand>
        <name>S-adenosyl-L-methionine</name>
        <dbReference type="ChEBI" id="CHEBI:59789"/>
    </ligand>
</feature>
<dbReference type="InterPro" id="IPR024576">
    <property type="entry name" value="rRNA_MeTfrase_Spb1_DUF3381"/>
</dbReference>
<dbReference type="Pfam" id="PF01728">
    <property type="entry name" value="FtsJ"/>
    <property type="match status" value="1"/>
</dbReference>
<dbReference type="SUPFAM" id="SSF53335">
    <property type="entry name" value="S-adenosyl-L-methionine-dependent methyltransferases"/>
    <property type="match status" value="1"/>
</dbReference>
<dbReference type="Pfam" id="PF11861">
    <property type="entry name" value="DUF3381"/>
    <property type="match status" value="1"/>
</dbReference>
<comment type="subcellular location">
    <subcellularLocation>
        <location evidence="1 8">Nucleus</location>
        <location evidence="1 8">Nucleolus</location>
    </subcellularLocation>
</comment>
<evidence type="ECO:0000313" key="14">
    <source>
        <dbReference type="Proteomes" id="UP000192578"/>
    </source>
</evidence>
<dbReference type="GO" id="GO:0000466">
    <property type="term" value="P:maturation of 5.8S rRNA from tricistronic rRNA transcript (SSU-rRNA, 5.8S rRNA, LSU-rRNA)"/>
    <property type="evidence" value="ECO:0007669"/>
    <property type="project" value="TreeGrafter"/>
</dbReference>
<evidence type="ECO:0000313" key="13">
    <source>
        <dbReference type="EMBL" id="OQV19616.1"/>
    </source>
</evidence>
<feature type="domain" description="Ribosomal RNA methyltransferase FtsJ" evidence="10">
    <location>
        <begin position="24"/>
        <end position="200"/>
    </location>
</feature>
<dbReference type="GO" id="GO:0008650">
    <property type="term" value="F:rRNA (uridine-2'-O-)-methyltransferase activity"/>
    <property type="evidence" value="ECO:0007669"/>
    <property type="project" value="TreeGrafter"/>
</dbReference>
<sequence length="783" mass="88444">MGKKGKVGKARKDKFYHLAKESGYRSRAAFKLIQLNRTHEFLQRSRVLIDLCAAPGGWLQVAKQFMPVSSIILGIDLVPIKSVPNVITLQEDITTDSCRSKIRHELKTWKADVVLHDGAPNVGKNWLHDAFTQARLTLSAFKLATDFLAKNGWFITKIFRSRDYHALLWVFQQFFRKVVATKPPASRNESAEIFVVCSGYLGPDKIDPKLLDPKHVFEEVDVEDEDEGDTTKKRTVGAAKLNLLMNPAKKKKSSEGYADGKVLLQEKLPARSYINAAEDKSKELLSQCHEIIIDDEDKSIAGNSATTDEIRECCADIKVLGKRELRLIINWRKKILAAEEAISKKLAADSTPAVSIKPLDEEDEDAAIQRQIEKVKEDERLDARRKRKRLNKLRQQLTTKMNLKMVIPGDALLQEEEQGEHRLFALDAIKSAKGLAKVAGEDVSMDVEQDDEDEDKWNEAMAEEDNPLLLGRESTKQRKERMMKEWFNKDIFTGVDFTGGKKEKRESERKTGLKMGTDESDSDWEDEDDGLDGGGAGELEYDVISELKDEDIKKEEDVAPEDEKPIIKLDPEGFALAEELIKSKKRRREIVEAGFHREAFNEPDDELPPWFVDDEKKFCRRSLVDQGLVTKEQVKAHKEQLKAIDARPIKKVAEARARKKNRMVKRLEKARKKASNVLSSEGPVEMSSQEKMSQLKAIYKKAGALGKKKTLAPTYVVSKRGGGTNKPHDKPVKGSRVKVVDRRMKKDLRAAKSAAKRDKKGGKAKKEKTGARGGRAGQKQKKK</sequence>
<dbReference type="EMBL" id="MTYJ01000037">
    <property type="protein sequence ID" value="OQV19616.1"/>
    <property type="molecule type" value="Genomic_DNA"/>
</dbReference>
<feature type="compositionally biased region" description="Acidic residues" evidence="9">
    <location>
        <begin position="518"/>
        <end position="531"/>
    </location>
</feature>
<feature type="compositionally biased region" description="Basic and acidic residues" evidence="9">
    <location>
        <begin position="499"/>
        <end position="511"/>
    </location>
</feature>
<evidence type="ECO:0000259" key="12">
    <source>
        <dbReference type="Pfam" id="PF11861"/>
    </source>
</evidence>
<dbReference type="InterPro" id="IPR012920">
    <property type="entry name" value="rRNA_MeTfrase_SPB1-like_C"/>
</dbReference>
<keyword evidence="3 8" id="KW-0698">rRNA processing</keyword>
<reference evidence="14" key="1">
    <citation type="submission" date="2017-01" db="EMBL/GenBank/DDBJ databases">
        <title>Comparative genomics of anhydrobiosis in the tardigrade Hypsibius dujardini.</title>
        <authorList>
            <person name="Yoshida Y."/>
            <person name="Koutsovoulos G."/>
            <person name="Laetsch D."/>
            <person name="Stevens L."/>
            <person name="Kumar S."/>
            <person name="Horikawa D."/>
            <person name="Ishino K."/>
            <person name="Komine S."/>
            <person name="Tomita M."/>
            <person name="Blaxter M."/>
            <person name="Arakawa K."/>
        </authorList>
    </citation>
    <scope>NUCLEOTIDE SEQUENCE [LARGE SCALE GENOMIC DNA]</scope>
    <source>
        <strain evidence="14">Z151</strain>
    </source>
</reference>
<dbReference type="PANTHER" id="PTHR10920">
    <property type="entry name" value="RIBOSOMAL RNA METHYLTRANSFERASE"/>
    <property type="match status" value="1"/>
</dbReference>
<evidence type="ECO:0000256" key="6">
    <source>
        <dbReference type="ARBA" id="ARBA00022691"/>
    </source>
</evidence>
<feature type="compositionally biased region" description="Basic residues" evidence="9">
    <location>
        <begin position="658"/>
        <end position="674"/>
    </location>
</feature>
<dbReference type="EC" id="2.1.1.-" evidence="8"/>
<dbReference type="Proteomes" id="UP000192578">
    <property type="component" value="Unassembled WGS sequence"/>
</dbReference>
<keyword evidence="4 8" id="KW-0489">Methyltransferase</keyword>
<organism evidence="13 14">
    <name type="scientific">Hypsibius exemplaris</name>
    <name type="common">Freshwater tardigrade</name>
    <dbReference type="NCBI Taxonomy" id="2072580"/>
    <lineage>
        <taxon>Eukaryota</taxon>
        <taxon>Metazoa</taxon>
        <taxon>Ecdysozoa</taxon>
        <taxon>Tardigrada</taxon>
        <taxon>Eutardigrada</taxon>
        <taxon>Parachela</taxon>
        <taxon>Hypsibioidea</taxon>
        <taxon>Hypsibiidae</taxon>
        <taxon>Hypsibius</taxon>
    </lineage>
</organism>
<keyword evidence="6 8" id="KW-0949">S-adenosyl-L-methionine</keyword>
<comment type="similarity">
    <text evidence="8">Belongs to the class I-like SAM-binding methyltransferase superfamily. RNA methyltransferase RlmE family. SPB1 subfamily.</text>
</comment>
<gene>
    <name evidence="13" type="ORF">BV898_06390</name>
</gene>
<feature type="binding site" evidence="8">
    <location>
        <position position="58"/>
    </location>
    <ligand>
        <name>S-adenosyl-L-methionine</name>
        <dbReference type="ChEBI" id="CHEBI:59789"/>
    </ligand>
</feature>
<feature type="compositionally biased region" description="Basic residues" evidence="9">
    <location>
        <begin position="757"/>
        <end position="766"/>
    </location>
</feature>
<evidence type="ECO:0000256" key="7">
    <source>
        <dbReference type="ARBA" id="ARBA00023242"/>
    </source>
</evidence>
<dbReference type="Pfam" id="PF07780">
    <property type="entry name" value="Spb1_C"/>
    <property type="match status" value="1"/>
</dbReference>
<keyword evidence="2 8" id="KW-0690">Ribosome biogenesis</keyword>
<feature type="binding site" evidence="8">
    <location>
        <position position="117"/>
    </location>
    <ligand>
        <name>S-adenosyl-L-methionine</name>
        <dbReference type="ChEBI" id="CHEBI:59789"/>
    </ligand>
</feature>
<evidence type="ECO:0000256" key="2">
    <source>
        <dbReference type="ARBA" id="ARBA00022517"/>
    </source>
</evidence>
<protein>
    <recommendedName>
        <fullName evidence="8">Putative rRNA methyltransferase</fullName>
        <ecNumber evidence="8">2.1.1.-</ecNumber>
    </recommendedName>
    <alternativeName>
        <fullName evidence="8">2'-O-ribose RNA methyltransferase SPB1 homolog</fullName>
    </alternativeName>
</protein>
<evidence type="ECO:0000256" key="8">
    <source>
        <dbReference type="HAMAP-Rule" id="MF_03163"/>
    </source>
</evidence>
<dbReference type="InterPro" id="IPR029063">
    <property type="entry name" value="SAM-dependent_MTases_sf"/>
</dbReference>
<dbReference type="InterPro" id="IPR002877">
    <property type="entry name" value="RNA_MeTrfase_FtsJ_dom"/>
</dbReference>
<dbReference type="Gene3D" id="3.40.50.150">
    <property type="entry name" value="Vaccinia Virus protein VP39"/>
    <property type="match status" value="1"/>
</dbReference>
<keyword evidence="7 8" id="KW-0539">Nucleus</keyword>
<dbReference type="HAMAP" id="MF_03163">
    <property type="entry name" value="RNA_methyltr_E_SPB1"/>
    <property type="match status" value="1"/>
</dbReference>
<dbReference type="InterPro" id="IPR050082">
    <property type="entry name" value="RNA_methyltr_RlmE"/>
</dbReference>